<dbReference type="Proteomes" id="UP000247409">
    <property type="component" value="Unassembled WGS sequence"/>
</dbReference>
<name>A0A2V3IUE3_9FLOR</name>
<dbReference type="OrthoDB" id="10495460at2759"/>
<dbReference type="AlphaFoldDB" id="A0A2V3IUE3"/>
<gene>
    <name evidence="1" type="ORF">BWQ96_04493</name>
</gene>
<proteinExistence type="predicted"/>
<evidence type="ECO:0000313" key="2">
    <source>
        <dbReference type="Proteomes" id="UP000247409"/>
    </source>
</evidence>
<evidence type="ECO:0000313" key="1">
    <source>
        <dbReference type="EMBL" id="PXF45725.1"/>
    </source>
</evidence>
<accession>A0A2V3IUE3</accession>
<organism evidence="1 2">
    <name type="scientific">Gracilariopsis chorda</name>
    <dbReference type="NCBI Taxonomy" id="448386"/>
    <lineage>
        <taxon>Eukaryota</taxon>
        <taxon>Rhodophyta</taxon>
        <taxon>Florideophyceae</taxon>
        <taxon>Rhodymeniophycidae</taxon>
        <taxon>Gracilariales</taxon>
        <taxon>Gracilariaceae</taxon>
        <taxon>Gracilariopsis</taxon>
    </lineage>
</organism>
<keyword evidence="2" id="KW-1185">Reference proteome</keyword>
<dbReference type="EMBL" id="NBIV01000054">
    <property type="protein sequence ID" value="PXF45725.1"/>
    <property type="molecule type" value="Genomic_DNA"/>
</dbReference>
<sequence>MVLDVIGLVDVVESRLADFRIRLDRFRQHPQQYAMLVAAHDRICEKLRYLHASLSETSNEETKRDMRLFQAHINSADSDLSSLSEYLSIPSNGLDSQSSGGSRRLKRIANAFSKASAKTRAIQRTTRNEETLSSVQNHLNNAWRVLNEIRLVRIEEGIKAITLGEREEFKGRVVVQPNPENLVLDFESMDENGAAVTCEGKLKQAIMQPGSSFVSVIDGIVTGAIGGGGMGKSCAVRGLTALQEVRDMFPGGIYEISLGLDAGELTLKKELCNCIEMSGGVILAKQTMSERNMNEVIRKAEG</sequence>
<comment type="caution">
    <text evidence="1">The sequence shown here is derived from an EMBL/GenBank/DDBJ whole genome shotgun (WGS) entry which is preliminary data.</text>
</comment>
<protein>
    <submittedName>
        <fullName evidence="1">Uncharacterized protein</fullName>
    </submittedName>
</protein>
<reference evidence="1 2" key="1">
    <citation type="journal article" date="2018" name="Mol. Biol. Evol.">
        <title>Analysis of the draft genome of the red seaweed Gracilariopsis chorda provides insights into genome size evolution in Rhodophyta.</title>
        <authorList>
            <person name="Lee J."/>
            <person name="Yang E.C."/>
            <person name="Graf L."/>
            <person name="Yang J.H."/>
            <person name="Qiu H."/>
            <person name="Zel Zion U."/>
            <person name="Chan C.X."/>
            <person name="Stephens T.G."/>
            <person name="Weber A.P.M."/>
            <person name="Boo G.H."/>
            <person name="Boo S.M."/>
            <person name="Kim K.M."/>
            <person name="Shin Y."/>
            <person name="Jung M."/>
            <person name="Lee S.J."/>
            <person name="Yim H.S."/>
            <person name="Lee J.H."/>
            <person name="Bhattacharya D."/>
            <person name="Yoon H.S."/>
        </authorList>
    </citation>
    <scope>NUCLEOTIDE SEQUENCE [LARGE SCALE GENOMIC DNA]</scope>
    <source>
        <strain evidence="1 2">SKKU-2015</strain>
        <tissue evidence="1">Whole body</tissue>
    </source>
</reference>